<dbReference type="EMBL" id="FRCZ01000002">
    <property type="protein sequence ID" value="SHM92915.1"/>
    <property type="molecule type" value="Genomic_DNA"/>
</dbReference>
<evidence type="ECO:0000313" key="1">
    <source>
        <dbReference type="EMBL" id="SHM92915.1"/>
    </source>
</evidence>
<evidence type="ECO:0008006" key="3">
    <source>
        <dbReference type="Google" id="ProtNLM"/>
    </source>
</evidence>
<dbReference type="AlphaFoldDB" id="A0A1M7MPH8"/>
<gene>
    <name evidence="1" type="ORF">SAMN05216179_1308</name>
</gene>
<sequence length="93" mass="10867">MSEMKPSYFKDEKEPSNTRFISFKGGSERFDLAIITANSLGDDYIILDMNSNKYSRLNTETIDQPNYVEHALQYNEMEAEDFRAYIKPLLNKN</sequence>
<dbReference type="InterPro" id="IPR021415">
    <property type="entry name" value="SAV0927-like"/>
</dbReference>
<evidence type="ECO:0000313" key="2">
    <source>
        <dbReference type="Proteomes" id="UP000184184"/>
    </source>
</evidence>
<dbReference type="Proteomes" id="UP000184184">
    <property type="component" value="Unassembled WGS sequence"/>
</dbReference>
<organism evidence="1 2">
    <name type="scientific">Gracilibacillus kekensis</name>
    <dbReference type="NCBI Taxonomy" id="1027249"/>
    <lineage>
        <taxon>Bacteria</taxon>
        <taxon>Bacillati</taxon>
        <taxon>Bacillota</taxon>
        <taxon>Bacilli</taxon>
        <taxon>Bacillales</taxon>
        <taxon>Bacillaceae</taxon>
        <taxon>Gracilibacillus</taxon>
    </lineage>
</organism>
<dbReference type="Pfam" id="PF11256">
    <property type="entry name" value="SAV0927-like"/>
    <property type="match status" value="1"/>
</dbReference>
<dbReference type="OrthoDB" id="2381902at2"/>
<name>A0A1M7MPH8_9BACI</name>
<keyword evidence="2" id="KW-1185">Reference proteome</keyword>
<protein>
    <recommendedName>
        <fullName evidence="3">DUF3055 domain-containing protein</fullName>
    </recommendedName>
</protein>
<dbReference type="STRING" id="1027249.SAMN05216179_1308"/>
<dbReference type="RefSeq" id="WP_073200888.1">
    <property type="nucleotide sequence ID" value="NZ_FRCZ01000002.1"/>
</dbReference>
<reference evidence="1 2" key="1">
    <citation type="submission" date="2016-11" db="EMBL/GenBank/DDBJ databases">
        <authorList>
            <person name="Jaros S."/>
            <person name="Januszkiewicz K."/>
            <person name="Wedrychowicz H."/>
        </authorList>
    </citation>
    <scope>NUCLEOTIDE SEQUENCE [LARGE SCALE GENOMIC DNA]</scope>
    <source>
        <strain evidence="1 2">CGMCC 1.10681</strain>
    </source>
</reference>
<accession>A0A1M7MPH8</accession>
<proteinExistence type="predicted"/>